<feature type="compositionally biased region" description="Basic and acidic residues" evidence="1">
    <location>
        <begin position="19"/>
        <end position="32"/>
    </location>
</feature>
<accession>A0A6J4L083</accession>
<gene>
    <name evidence="2" type="ORF">AVDCRST_MAG68-2805</name>
</gene>
<organism evidence="2">
    <name type="scientific">uncultured Gemmatimonadota bacterium</name>
    <dbReference type="NCBI Taxonomy" id="203437"/>
    <lineage>
        <taxon>Bacteria</taxon>
        <taxon>Pseudomonadati</taxon>
        <taxon>Gemmatimonadota</taxon>
        <taxon>environmental samples</taxon>
    </lineage>
</organism>
<evidence type="ECO:0000313" key="2">
    <source>
        <dbReference type="EMBL" id="CAA9318574.1"/>
    </source>
</evidence>
<feature type="non-terminal residue" evidence="2">
    <location>
        <position position="63"/>
    </location>
</feature>
<feature type="region of interest" description="Disordered" evidence="1">
    <location>
        <begin position="1"/>
        <end position="63"/>
    </location>
</feature>
<evidence type="ECO:0000256" key="1">
    <source>
        <dbReference type="SAM" id="MobiDB-lite"/>
    </source>
</evidence>
<feature type="non-terminal residue" evidence="2">
    <location>
        <position position="1"/>
    </location>
</feature>
<sequence>EEAGEQARAAQVHGTGDGRGADPHRRADRDGRGPPLALHRKGSVRGRRARQERHPPARGGGRL</sequence>
<dbReference type="EMBL" id="CADCTW010000089">
    <property type="protein sequence ID" value="CAA9318574.1"/>
    <property type="molecule type" value="Genomic_DNA"/>
</dbReference>
<dbReference type="AlphaFoldDB" id="A0A6J4L083"/>
<protein>
    <submittedName>
        <fullName evidence="2">Uncharacterized protein</fullName>
    </submittedName>
</protein>
<name>A0A6J4L083_9BACT</name>
<feature type="compositionally biased region" description="Basic residues" evidence="1">
    <location>
        <begin position="38"/>
        <end position="51"/>
    </location>
</feature>
<proteinExistence type="predicted"/>
<reference evidence="2" key="1">
    <citation type="submission" date="2020-02" db="EMBL/GenBank/DDBJ databases">
        <authorList>
            <person name="Meier V. D."/>
        </authorList>
    </citation>
    <scope>NUCLEOTIDE SEQUENCE</scope>
    <source>
        <strain evidence="2">AVDCRST_MAG68</strain>
    </source>
</reference>